<evidence type="ECO:0000313" key="2">
    <source>
        <dbReference type="Proteomes" id="UP000095672"/>
    </source>
</evidence>
<dbReference type="AlphaFoldDB" id="A0A1C9W795"/>
<proteinExistence type="predicted"/>
<accession>A0A1C9W795</accession>
<reference evidence="2" key="1">
    <citation type="submission" date="2016-01" db="EMBL/GenBank/DDBJ databases">
        <title>Complete genome sequence of Microbulbifer sp. CCB-MM1, a halophile isolated from Matang Mangrove Forest, Perak.</title>
        <authorList>
            <person name="Moh T.H."/>
            <person name="Dinesh B."/>
            <person name="Lau N.-S."/>
            <person name="Go F."/>
            <person name="Alexander Chong S.-C."/>
        </authorList>
    </citation>
    <scope>NUCLEOTIDE SEQUENCE [LARGE SCALE GENOMIC DNA]</scope>
    <source>
        <strain evidence="2">CCB-MM1</strain>
    </source>
</reference>
<dbReference type="Proteomes" id="UP000095672">
    <property type="component" value="Chromosome"/>
</dbReference>
<organism evidence="1 2">
    <name type="scientific">Microbulbifer aggregans</name>
    <dbReference type="NCBI Taxonomy" id="1769779"/>
    <lineage>
        <taxon>Bacteria</taxon>
        <taxon>Pseudomonadati</taxon>
        <taxon>Pseudomonadota</taxon>
        <taxon>Gammaproteobacteria</taxon>
        <taxon>Cellvibrionales</taxon>
        <taxon>Microbulbiferaceae</taxon>
        <taxon>Microbulbifer</taxon>
    </lineage>
</organism>
<evidence type="ECO:0000313" key="1">
    <source>
        <dbReference type="EMBL" id="AOS97013.1"/>
    </source>
</evidence>
<gene>
    <name evidence="1" type="ORF">AUP74_01578</name>
</gene>
<dbReference type="EMBL" id="CP014143">
    <property type="protein sequence ID" value="AOS97013.1"/>
    <property type="molecule type" value="Genomic_DNA"/>
</dbReference>
<protein>
    <submittedName>
        <fullName evidence="1">Uncharacterized protein</fullName>
    </submittedName>
</protein>
<sequence>MTLSSQFPRFASLRSTFVVFFLSLPTAYAVPVTLADKRILETGLAEARLLAELRGFALIAGRHCIGCDENTALYVRKIAPRTGFVQRISEPAARYTYPGNYRDYQSKALVEKTRFFYGRCYEGQSALLWLSEYRGPGGWNRDTYLILFGERGLEHRYSTQYRPELFHLGHSECRELPGVDAEVEP</sequence>
<keyword evidence="2" id="KW-1185">Reference proteome</keyword>
<dbReference type="KEGG" id="micc:AUP74_01578"/>
<name>A0A1C9W795_9GAMM</name>